<dbReference type="SMART" id="SM00116">
    <property type="entry name" value="CBS"/>
    <property type="match status" value="2"/>
</dbReference>
<accession>A0A7J9SML8</accession>
<evidence type="ECO:0000256" key="1">
    <source>
        <dbReference type="ARBA" id="ARBA00023122"/>
    </source>
</evidence>
<dbReference type="PANTHER" id="PTHR43080:SF2">
    <property type="entry name" value="CBS DOMAIN-CONTAINING PROTEIN"/>
    <property type="match status" value="1"/>
</dbReference>
<proteinExistence type="predicted"/>
<dbReference type="Proteomes" id="UP000546257">
    <property type="component" value="Unassembled WGS sequence"/>
</dbReference>
<dbReference type="Gene3D" id="3.10.580.10">
    <property type="entry name" value="CBS-domain"/>
    <property type="match status" value="1"/>
</dbReference>
<evidence type="ECO:0000259" key="3">
    <source>
        <dbReference type="PROSITE" id="PS51371"/>
    </source>
</evidence>
<gene>
    <name evidence="4" type="ORF">H5V44_13460</name>
</gene>
<dbReference type="Pfam" id="PF23455">
    <property type="entry name" value="DUF7129"/>
    <property type="match status" value="1"/>
</dbReference>
<comment type="caution">
    <text evidence="4">The sequence shown here is derived from an EMBL/GenBank/DDBJ whole genome shotgun (WGS) entry which is preliminary data.</text>
</comment>
<dbReference type="NCBIfam" id="NF033497">
    <property type="entry name" value="rubre_like_arch"/>
    <property type="match status" value="1"/>
</dbReference>
<dbReference type="PROSITE" id="PS51371">
    <property type="entry name" value="CBS"/>
    <property type="match status" value="1"/>
</dbReference>
<evidence type="ECO:0000256" key="2">
    <source>
        <dbReference type="PROSITE-ProRule" id="PRU00703"/>
    </source>
</evidence>
<reference evidence="4 5" key="1">
    <citation type="submission" date="2020-08" db="EMBL/GenBank/DDBJ databases">
        <authorList>
            <person name="Seo M.-J."/>
        </authorList>
    </citation>
    <scope>NUCLEOTIDE SEQUENCE [LARGE SCALE GENOMIC DNA]</scope>
    <source>
        <strain evidence="4 5">MBLA0160</strain>
    </source>
</reference>
<organism evidence="4 5">
    <name type="scientific">Halobellus ruber</name>
    <dbReference type="NCBI Taxonomy" id="2761102"/>
    <lineage>
        <taxon>Archaea</taxon>
        <taxon>Methanobacteriati</taxon>
        <taxon>Methanobacteriota</taxon>
        <taxon>Stenosarchaea group</taxon>
        <taxon>Halobacteria</taxon>
        <taxon>Halobacteriales</taxon>
        <taxon>Haloferacaceae</taxon>
        <taxon>Halobellus</taxon>
    </lineage>
</organism>
<keyword evidence="5" id="KW-1185">Reference proteome</keyword>
<dbReference type="RefSeq" id="WP_185193658.1">
    <property type="nucleotide sequence ID" value="NZ_JACKXD010000005.1"/>
</dbReference>
<evidence type="ECO:0000313" key="5">
    <source>
        <dbReference type="Proteomes" id="UP000546257"/>
    </source>
</evidence>
<feature type="domain" description="CBS" evidence="3">
    <location>
        <begin position="71"/>
        <end position="126"/>
    </location>
</feature>
<dbReference type="InterPro" id="IPR046342">
    <property type="entry name" value="CBS_dom_sf"/>
</dbReference>
<dbReference type="Pfam" id="PF00571">
    <property type="entry name" value="CBS"/>
    <property type="match status" value="2"/>
</dbReference>
<dbReference type="InterPro" id="IPR055553">
    <property type="entry name" value="DUF7129"/>
</dbReference>
<evidence type="ECO:0000313" key="4">
    <source>
        <dbReference type="EMBL" id="MBB6647277.1"/>
    </source>
</evidence>
<dbReference type="SUPFAM" id="SSF54631">
    <property type="entry name" value="CBS-domain pair"/>
    <property type="match status" value="1"/>
</dbReference>
<dbReference type="PANTHER" id="PTHR43080">
    <property type="entry name" value="CBS DOMAIN-CONTAINING PROTEIN CBSX3, MITOCHONDRIAL"/>
    <property type="match status" value="1"/>
</dbReference>
<name>A0A7J9SML8_9EURY</name>
<dbReference type="InterPro" id="IPR000644">
    <property type="entry name" value="CBS_dom"/>
</dbReference>
<dbReference type="AlphaFoldDB" id="A0A7J9SML8"/>
<dbReference type="EMBL" id="JACKXD010000005">
    <property type="protein sequence ID" value="MBB6647277.1"/>
    <property type="molecule type" value="Genomic_DNA"/>
</dbReference>
<protein>
    <submittedName>
        <fullName evidence="4">Rubrerythrin-like domain-containing protein</fullName>
    </submittedName>
</protein>
<dbReference type="InterPro" id="IPR051257">
    <property type="entry name" value="Diverse_CBS-Domain"/>
</dbReference>
<sequence length="176" mass="18777">MDRHEQPIHEIMTTPVRSVTADTPAREAASVLLEEGIGSVVVADADGIVTKTDLLAGIEEQRLEAPVSELMTDPVVTVSPDADVQTAIDRMHEYEIKRLVVESGTEAVGIVSTTDLRRALATDLDSVIGLFAGSVDSDSEQTYECISCGERVTAASKPGTCHACDAPMRNLSVPRN</sequence>
<keyword evidence="1 2" id="KW-0129">CBS domain</keyword>